<sequence>MATNVIHTRLLFLLLLKRSVHLEELEGGSSCCLLGLLGLLRLLEFLDHHHHENGGDACELEVVAEMEELQNAYKHYVKERNVAVVRFSHGVSACHYVDHPVVKEVVWNDGGSPARINVKEVESCMYHCEREQYKEGNTGPLSLVGVEDKGGEAEYPH</sequence>
<evidence type="ECO:0000313" key="3">
    <source>
        <dbReference type="Proteomes" id="UP000001514"/>
    </source>
</evidence>
<keyword evidence="3" id="KW-1185">Reference proteome</keyword>
<feature type="signal peptide" evidence="1">
    <location>
        <begin position="1"/>
        <end position="22"/>
    </location>
</feature>
<accession>D8T5W3</accession>
<dbReference type="HOGENOM" id="CLU_1680944_0_0_1"/>
<evidence type="ECO:0000313" key="2">
    <source>
        <dbReference type="EMBL" id="EFJ08039.1"/>
    </source>
</evidence>
<feature type="chain" id="PRO_5003123307" evidence="1">
    <location>
        <begin position="23"/>
        <end position="157"/>
    </location>
</feature>
<dbReference type="EMBL" id="GL377678">
    <property type="protein sequence ID" value="EFJ08039.1"/>
    <property type="molecule type" value="Genomic_DNA"/>
</dbReference>
<dbReference type="InParanoid" id="D8T5W3"/>
<gene>
    <name evidence="2" type="ORF">SELMODRAFT_429352</name>
</gene>
<evidence type="ECO:0000256" key="1">
    <source>
        <dbReference type="SAM" id="SignalP"/>
    </source>
</evidence>
<dbReference type="Proteomes" id="UP000001514">
    <property type="component" value="Unassembled WGS sequence"/>
</dbReference>
<reference evidence="2 3" key="1">
    <citation type="journal article" date="2011" name="Science">
        <title>The Selaginella genome identifies genetic changes associated with the evolution of vascular plants.</title>
        <authorList>
            <person name="Banks J.A."/>
            <person name="Nishiyama T."/>
            <person name="Hasebe M."/>
            <person name="Bowman J.L."/>
            <person name="Gribskov M."/>
            <person name="dePamphilis C."/>
            <person name="Albert V.A."/>
            <person name="Aono N."/>
            <person name="Aoyama T."/>
            <person name="Ambrose B.A."/>
            <person name="Ashton N.W."/>
            <person name="Axtell M.J."/>
            <person name="Barker E."/>
            <person name="Barker M.S."/>
            <person name="Bennetzen J.L."/>
            <person name="Bonawitz N.D."/>
            <person name="Chapple C."/>
            <person name="Cheng C."/>
            <person name="Correa L.G."/>
            <person name="Dacre M."/>
            <person name="DeBarry J."/>
            <person name="Dreyer I."/>
            <person name="Elias M."/>
            <person name="Engstrom E.M."/>
            <person name="Estelle M."/>
            <person name="Feng L."/>
            <person name="Finet C."/>
            <person name="Floyd S.K."/>
            <person name="Frommer W.B."/>
            <person name="Fujita T."/>
            <person name="Gramzow L."/>
            <person name="Gutensohn M."/>
            <person name="Harholt J."/>
            <person name="Hattori M."/>
            <person name="Heyl A."/>
            <person name="Hirai T."/>
            <person name="Hiwatashi Y."/>
            <person name="Ishikawa M."/>
            <person name="Iwata M."/>
            <person name="Karol K.G."/>
            <person name="Koehler B."/>
            <person name="Kolukisaoglu U."/>
            <person name="Kubo M."/>
            <person name="Kurata T."/>
            <person name="Lalonde S."/>
            <person name="Li K."/>
            <person name="Li Y."/>
            <person name="Litt A."/>
            <person name="Lyons E."/>
            <person name="Manning G."/>
            <person name="Maruyama T."/>
            <person name="Michael T.P."/>
            <person name="Mikami K."/>
            <person name="Miyazaki S."/>
            <person name="Morinaga S."/>
            <person name="Murata T."/>
            <person name="Mueller-Roeber B."/>
            <person name="Nelson D.R."/>
            <person name="Obara M."/>
            <person name="Oguri Y."/>
            <person name="Olmstead R.G."/>
            <person name="Onodera N."/>
            <person name="Petersen B.L."/>
            <person name="Pils B."/>
            <person name="Prigge M."/>
            <person name="Rensing S.A."/>
            <person name="Riano-Pachon D.M."/>
            <person name="Roberts A.W."/>
            <person name="Sato Y."/>
            <person name="Scheller H.V."/>
            <person name="Schulz B."/>
            <person name="Schulz C."/>
            <person name="Shakirov E.V."/>
            <person name="Shibagaki N."/>
            <person name="Shinohara N."/>
            <person name="Shippen D.E."/>
            <person name="Soerensen I."/>
            <person name="Sotooka R."/>
            <person name="Sugimoto N."/>
            <person name="Sugita M."/>
            <person name="Sumikawa N."/>
            <person name="Tanurdzic M."/>
            <person name="Theissen G."/>
            <person name="Ulvskov P."/>
            <person name="Wakazuki S."/>
            <person name="Weng J.K."/>
            <person name="Willats W.W."/>
            <person name="Wipf D."/>
            <person name="Wolf P.G."/>
            <person name="Yang L."/>
            <person name="Zimmer A.D."/>
            <person name="Zhu Q."/>
            <person name="Mitros T."/>
            <person name="Hellsten U."/>
            <person name="Loque D."/>
            <person name="Otillar R."/>
            <person name="Salamov A."/>
            <person name="Schmutz J."/>
            <person name="Shapiro H."/>
            <person name="Lindquist E."/>
            <person name="Lucas S."/>
            <person name="Rokhsar D."/>
            <person name="Grigoriev I.V."/>
        </authorList>
    </citation>
    <scope>NUCLEOTIDE SEQUENCE [LARGE SCALE GENOMIC DNA]</scope>
</reference>
<name>D8T5W3_SELML</name>
<keyword evidence="1" id="KW-0732">Signal</keyword>
<dbReference type="Gramene" id="EFJ08039">
    <property type="protein sequence ID" value="EFJ08039"/>
    <property type="gene ID" value="SELMODRAFT_429352"/>
</dbReference>
<protein>
    <submittedName>
        <fullName evidence="2">Uncharacterized protein</fullName>
    </submittedName>
</protein>
<organism evidence="3">
    <name type="scientific">Selaginella moellendorffii</name>
    <name type="common">Spikemoss</name>
    <dbReference type="NCBI Taxonomy" id="88036"/>
    <lineage>
        <taxon>Eukaryota</taxon>
        <taxon>Viridiplantae</taxon>
        <taxon>Streptophyta</taxon>
        <taxon>Embryophyta</taxon>
        <taxon>Tracheophyta</taxon>
        <taxon>Lycopodiopsida</taxon>
        <taxon>Selaginellales</taxon>
        <taxon>Selaginellaceae</taxon>
        <taxon>Selaginella</taxon>
    </lineage>
</organism>
<dbReference type="AlphaFoldDB" id="D8T5W3"/>
<dbReference type="KEGG" id="smo:SELMODRAFT_429352"/>
<proteinExistence type="predicted"/>